<evidence type="ECO:0000256" key="4">
    <source>
        <dbReference type="ARBA" id="ARBA00022737"/>
    </source>
</evidence>
<sequence length="998" mass="112093">MDKVYLAYRESLLKAAPRMMEELGIETGEDFLGMGVFRKDVDLSNEEKQYLLSVERGDVPSTRQYLAQAKTTGMNLNCLDPLGRTALLVAIENENIEMIELLLSHGVEVGDALLHAINEENVEAVEMLLNHEIITKGEQQSLKTTVPSSSFTPDITPIILAGHRDNYEIIKILLDRGYRIPKPHNARCSCKDCIQGSQDDSLRHSRSRINAYKALASPSLICLSSKDPILTSFELSCELKQLSKLENEFKADYERLAARCQEFAVDLLEQTRGSRELAIVLNHDNSSAEEQNNDKVRLSRLKLAIKYKQKKFVSHPNCQQLLASMWYEGLPGFRRKSVLSKLTIMGTIGMMFPVLSFVYLVAPKCSIGQMITKPCIKFIIHCSSYLVFLFSLILVSQRVEVIRIGEPPPEKDGIKQELRGSQASLVEWVIMAYVAGLMWSEIKQLWDEGAVEYIHDMWNILDFCTNSLYIATFTLRLLAYLQVQEEKTQEGAELKDREHWTAYDPNLIAEALFAAANIFSSLKLVNIFTVSPYLGPLQISLGRMIMDIFKFGCIFMLVLVSFASGLNHLYWYYANRHAVDCAEWKLTGNGSKEDSCNRKFRSFANLFEIAQSLYWAIYGLVDLDHAELQPRFNHEFTEFVGKLMFGTYSWIALIVLLNMLIAMMSNSYQLIYSQADEEWKFARSKLWISYFEDSGTLPPPFNVIPSPKTFYYILRWCKDKLCSCFCSKQQKRNRWQSIKKIVKKINEKEIRYQAVMRDLIKRYIMQKQRGSQKGEGVTEDDINELKQDVSSFRFELLEILRNNGMKTPNPNQPKPTSKKLRYWKSLVGHVSMDSVGSSCCSDAEGDTNSVGGGSAKIGGVGGVGAKWKGMLGRNKSVESGRSDTVTSTSSKGEEGGSSSGCKSGTEADKNGKAATFVLGDNVDVAESEGEESTSKGQTFKNIAGGKSLNFKAKNVTIKTISSGEVEIEKRGVNQSSANTGHGNSGATGVKVRKGTKRW</sequence>
<keyword evidence="9" id="KW-0407">Ion channel</keyword>
<feature type="transmembrane region" description="Helical" evidence="12">
    <location>
        <begin position="378"/>
        <end position="395"/>
    </location>
</feature>
<evidence type="ECO:0000256" key="2">
    <source>
        <dbReference type="ARBA" id="ARBA00022448"/>
    </source>
</evidence>
<keyword evidence="8 12" id="KW-0472">Membrane</keyword>
<keyword evidence="7" id="KW-0406">Ion transport</keyword>
<dbReference type="GO" id="GO:0015279">
    <property type="term" value="F:store-operated calcium channel activity"/>
    <property type="evidence" value="ECO:0007669"/>
    <property type="project" value="TreeGrafter"/>
</dbReference>
<dbReference type="Proteomes" id="UP001283361">
    <property type="component" value="Unassembled WGS sequence"/>
</dbReference>
<feature type="domain" description="Transient receptor ion channel" evidence="13">
    <location>
        <begin position="188"/>
        <end position="250"/>
    </location>
</feature>
<protein>
    <recommendedName>
        <fullName evidence="13">Transient receptor ion channel domain-containing protein</fullName>
    </recommendedName>
</protein>
<feature type="region of interest" description="Disordered" evidence="11">
    <location>
        <begin position="971"/>
        <end position="998"/>
    </location>
</feature>
<evidence type="ECO:0000313" key="15">
    <source>
        <dbReference type="Proteomes" id="UP001283361"/>
    </source>
</evidence>
<dbReference type="Pfam" id="PF00520">
    <property type="entry name" value="Ion_trans"/>
    <property type="match status" value="1"/>
</dbReference>
<comment type="caution">
    <text evidence="14">The sequence shown here is derived from an EMBL/GenBank/DDBJ whole genome shotgun (WGS) entry which is preliminary data.</text>
</comment>
<organism evidence="14 15">
    <name type="scientific">Elysia crispata</name>
    <name type="common">lettuce slug</name>
    <dbReference type="NCBI Taxonomy" id="231223"/>
    <lineage>
        <taxon>Eukaryota</taxon>
        <taxon>Metazoa</taxon>
        <taxon>Spiralia</taxon>
        <taxon>Lophotrochozoa</taxon>
        <taxon>Mollusca</taxon>
        <taxon>Gastropoda</taxon>
        <taxon>Heterobranchia</taxon>
        <taxon>Euthyneura</taxon>
        <taxon>Panpulmonata</taxon>
        <taxon>Sacoglossa</taxon>
        <taxon>Placobranchoidea</taxon>
        <taxon>Plakobranchidae</taxon>
        <taxon>Elysia</taxon>
    </lineage>
</organism>
<dbReference type="InterPro" id="IPR002110">
    <property type="entry name" value="Ankyrin_rpt"/>
</dbReference>
<dbReference type="PANTHER" id="PTHR10117">
    <property type="entry name" value="TRANSIENT RECEPTOR POTENTIAL CHANNEL"/>
    <property type="match status" value="1"/>
</dbReference>
<feature type="transmembrane region" description="Helical" evidence="12">
    <location>
        <begin position="643"/>
        <end position="664"/>
    </location>
</feature>
<dbReference type="InterPro" id="IPR005821">
    <property type="entry name" value="Ion_trans_dom"/>
</dbReference>
<accession>A0AAE1A1N4</accession>
<evidence type="ECO:0000256" key="9">
    <source>
        <dbReference type="ARBA" id="ARBA00023303"/>
    </source>
</evidence>
<feature type="region of interest" description="Disordered" evidence="11">
    <location>
        <begin position="871"/>
        <end position="906"/>
    </location>
</feature>
<feature type="transmembrane region" description="Helical" evidence="12">
    <location>
        <begin position="342"/>
        <end position="362"/>
    </location>
</feature>
<dbReference type="PRINTS" id="PR01097">
    <property type="entry name" value="TRNSRECEPTRP"/>
</dbReference>
<evidence type="ECO:0000256" key="12">
    <source>
        <dbReference type="SAM" id="Phobius"/>
    </source>
</evidence>
<evidence type="ECO:0000256" key="10">
    <source>
        <dbReference type="PROSITE-ProRule" id="PRU00023"/>
    </source>
</evidence>
<evidence type="ECO:0000313" key="14">
    <source>
        <dbReference type="EMBL" id="KAK3779648.1"/>
    </source>
</evidence>
<evidence type="ECO:0000256" key="3">
    <source>
        <dbReference type="ARBA" id="ARBA00022692"/>
    </source>
</evidence>
<evidence type="ECO:0000256" key="5">
    <source>
        <dbReference type="ARBA" id="ARBA00022989"/>
    </source>
</evidence>
<comment type="subcellular location">
    <subcellularLocation>
        <location evidence="1">Membrane</location>
        <topology evidence="1">Multi-pass membrane protein</topology>
    </subcellularLocation>
</comment>
<dbReference type="EMBL" id="JAWDGP010002819">
    <property type="protein sequence ID" value="KAK3779648.1"/>
    <property type="molecule type" value="Genomic_DNA"/>
</dbReference>
<evidence type="ECO:0000259" key="13">
    <source>
        <dbReference type="SMART" id="SM01420"/>
    </source>
</evidence>
<dbReference type="SMART" id="SM00248">
    <property type="entry name" value="ANK"/>
    <property type="match status" value="2"/>
</dbReference>
<dbReference type="GO" id="GO:0005886">
    <property type="term" value="C:plasma membrane"/>
    <property type="evidence" value="ECO:0007669"/>
    <property type="project" value="TreeGrafter"/>
</dbReference>
<dbReference type="PROSITE" id="PS50088">
    <property type="entry name" value="ANK_REPEAT"/>
    <property type="match status" value="1"/>
</dbReference>
<dbReference type="InterPro" id="IPR002153">
    <property type="entry name" value="TRPC_channel"/>
</dbReference>
<dbReference type="Pfam" id="PF13606">
    <property type="entry name" value="Ank_3"/>
    <property type="match status" value="1"/>
</dbReference>
<evidence type="ECO:0000256" key="6">
    <source>
        <dbReference type="ARBA" id="ARBA00023043"/>
    </source>
</evidence>
<keyword evidence="3 12" id="KW-0812">Transmembrane</keyword>
<dbReference type="Gene3D" id="1.25.40.20">
    <property type="entry name" value="Ankyrin repeat-containing domain"/>
    <property type="match status" value="1"/>
</dbReference>
<reference evidence="14" key="1">
    <citation type="journal article" date="2023" name="G3 (Bethesda)">
        <title>A reference genome for the long-term kleptoplast-retaining sea slug Elysia crispata morphotype clarki.</title>
        <authorList>
            <person name="Eastman K.E."/>
            <person name="Pendleton A.L."/>
            <person name="Shaikh M.A."/>
            <person name="Suttiyut T."/>
            <person name="Ogas R."/>
            <person name="Tomko P."/>
            <person name="Gavelis G."/>
            <person name="Widhalm J.R."/>
            <person name="Wisecaver J.H."/>
        </authorList>
    </citation>
    <scope>NUCLEOTIDE SEQUENCE</scope>
    <source>
        <strain evidence="14">ECLA1</strain>
    </source>
</reference>
<dbReference type="GO" id="GO:0034703">
    <property type="term" value="C:cation channel complex"/>
    <property type="evidence" value="ECO:0007669"/>
    <property type="project" value="TreeGrafter"/>
</dbReference>
<feature type="transmembrane region" description="Helical" evidence="12">
    <location>
        <begin position="548"/>
        <end position="570"/>
    </location>
</feature>
<dbReference type="GO" id="GO:0070679">
    <property type="term" value="F:inositol 1,4,5 trisphosphate binding"/>
    <property type="evidence" value="ECO:0007669"/>
    <property type="project" value="TreeGrafter"/>
</dbReference>
<keyword evidence="15" id="KW-1185">Reference proteome</keyword>
<keyword evidence="4" id="KW-0677">Repeat</keyword>
<dbReference type="Pfam" id="PF08344">
    <property type="entry name" value="TRP_2"/>
    <property type="match status" value="1"/>
</dbReference>
<dbReference type="GO" id="GO:0051480">
    <property type="term" value="P:regulation of cytosolic calcium ion concentration"/>
    <property type="evidence" value="ECO:0007669"/>
    <property type="project" value="TreeGrafter"/>
</dbReference>
<dbReference type="InterPro" id="IPR036770">
    <property type="entry name" value="Ankyrin_rpt-contain_sf"/>
</dbReference>
<dbReference type="SUPFAM" id="SSF48403">
    <property type="entry name" value="Ankyrin repeat"/>
    <property type="match status" value="1"/>
</dbReference>
<dbReference type="AlphaFoldDB" id="A0AAE1A1N4"/>
<keyword evidence="5 12" id="KW-1133">Transmembrane helix</keyword>
<evidence type="ECO:0000256" key="1">
    <source>
        <dbReference type="ARBA" id="ARBA00004141"/>
    </source>
</evidence>
<evidence type="ECO:0000256" key="7">
    <source>
        <dbReference type="ARBA" id="ARBA00023065"/>
    </source>
</evidence>
<feature type="repeat" description="ANK" evidence="10">
    <location>
        <begin position="82"/>
        <end position="109"/>
    </location>
</feature>
<dbReference type="PROSITE" id="PS50297">
    <property type="entry name" value="ANK_REP_REGION"/>
    <property type="match status" value="1"/>
</dbReference>
<keyword evidence="6 10" id="KW-0040">ANK repeat</keyword>
<dbReference type="NCBIfam" id="TIGR00870">
    <property type="entry name" value="trp"/>
    <property type="match status" value="1"/>
</dbReference>
<evidence type="ECO:0000256" key="11">
    <source>
        <dbReference type="SAM" id="MobiDB-lite"/>
    </source>
</evidence>
<dbReference type="SMART" id="SM01420">
    <property type="entry name" value="TRP_2"/>
    <property type="match status" value="1"/>
</dbReference>
<dbReference type="InterPro" id="IPR013555">
    <property type="entry name" value="TRP_dom"/>
</dbReference>
<proteinExistence type="predicted"/>
<dbReference type="PANTHER" id="PTHR10117:SF54">
    <property type="entry name" value="TRANSIENT RECEPTOR POTENTIAL-GAMMA PROTEIN"/>
    <property type="match status" value="1"/>
</dbReference>
<name>A0AAE1A1N4_9GAST</name>
<gene>
    <name evidence="14" type="ORF">RRG08_040371</name>
</gene>
<feature type="compositionally biased region" description="Polar residues" evidence="11">
    <location>
        <begin position="972"/>
        <end position="986"/>
    </location>
</feature>
<evidence type="ECO:0000256" key="8">
    <source>
        <dbReference type="ARBA" id="ARBA00023136"/>
    </source>
</evidence>
<keyword evidence="2" id="KW-0813">Transport</keyword>